<reference evidence="3 4" key="1">
    <citation type="journal article" date="2012" name="Genome Biol.">
        <title>Genome and low-iron response of an oceanic diatom adapted to chronic iron limitation.</title>
        <authorList>
            <person name="Lommer M."/>
            <person name="Specht M."/>
            <person name="Roy A.S."/>
            <person name="Kraemer L."/>
            <person name="Andreson R."/>
            <person name="Gutowska M.A."/>
            <person name="Wolf J."/>
            <person name="Bergner S.V."/>
            <person name="Schilhabel M.B."/>
            <person name="Klostermeier U.C."/>
            <person name="Beiko R.G."/>
            <person name="Rosenstiel P."/>
            <person name="Hippler M."/>
            <person name="Laroche J."/>
        </authorList>
    </citation>
    <scope>NUCLEOTIDE SEQUENCE [LARGE SCALE GENOMIC DNA]</scope>
    <source>
        <strain evidence="3 4">CCMP1005</strain>
    </source>
</reference>
<name>K0RA73_THAOC</name>
<evidence type="ECO:0000313" key="3">
    <source>
        <dbReference type="EMBL" id="EJK45906.1"/>
    </source>
</evidence>
<feature type="compositionally biased region" description="Basic and acidic residues" evidence="2">
    <location>
        <begin position="29"/>
        <end position="40"/>
    </location>
</feature>
<evidence type="ECO:0000313" key="4">
    <source>
        <dbReference type="Proteomes" id="UP000266841"/>
    </source>
</evidence>
<evidence type="ECO:0000256" key="2">
    <source>
        <dbReference type="SAM" id="MobiDB-lite"/>
    </source>
</evidence>
<dbReference type="EMBL" id="AGNL01048161">
    <property type="protein sequence ID" value="EJK45906.1"/>
    <property type="molecule type" value="Genomic_DNA"/>
</dbReference>
<dbReference type="PANTHER" id="PTHR36220">
    <property type="entry name" value="UNNAMED PRODUCT"/>
    <property type="match status" value="1"/>
</dbReference>
<dbReference type="PROSITE" id="PS51470">
    <property type="entry name" value="FG_GAP"/>
    <property type="match status" value="1"/>
</dbReference>
<dbReference type="SMART" id="SM00191">
    <property type="entry name" value="Int_alpha"/>
    <property type="match status" value="5"/>
</dbReference>
<proteinExistence type="predicted"/>
<evidence type="ECO:0000256" key="1">
    <source>
        <dbReference type="PROSITE-ProRule" id="PRU00803"/>
    </source>
</evidence>
<feature type="region of interest" description="Disordered" evidence="2">
    <location>
        <begin position="1"/>
        <end position="40"/>
    </location>
</feature>
<dbReference type="OrthoDB" id="49473at2759"/>
<dbReference type="eggNOG" id="ENOG502S1Y6">
    <property type="taxonomic scope" value="Eukaryota"/>
</dbReference>
<dbReference type="Gene3D" id="2.130.10.10">
    <property type="entry name" value="YVTN repeat-like/Quinoprotein amine dehydrogenase"/>
    <property type="match status" value="1"/>
</dbReference>
<dbReference type="InterPro" id="IPR015943">
    <property type="entry name" value="WD40/YVTN_repeat-like_dom_sf"/>
</dbReference>
<gene>
    <name evidence="3" type="ORF">THAOC_35460</name>
</gene>
<dbReference type="Pfam" id="PF14312">
    <property type="entry name" value="FG-GAP_2"/>
    <property type="match status" value="1"/>
</dbReference>
<dbReference type="AlphaFoldDB" id="K0RA73"/>
<dbReference type="InterPro" id="IPR013517">
    <property type="entry name" value="FG-GAP"/>
</dbReference>
<accession>K0RA73</accession>
<organism evidence="3 4">
    <name type="scientific">Thalassiosira oceanica</name>
    <name type="common">Marine diatom</name>
    <dbReference type="NCBI Taxonomy" id="159749"/>
    <lineage>
        <taxon>Eukaryota</taxon>
        <taxon>Sar</taxon>
        <taxon>Stramenopiles</taxon>
        <taxon>Ochrophyta</taxon>
        <taxon>Bacillariophyta</taxon>
        <taxon>Coscinodiscophyceae</taxon>
        <taxon>Thalassiosirophycidae</taxon>
        <taxon>Thalassiosirales</taxon>
        <taxon>Thalassiosiraceae</taxon>
        <taxon>Thalassiosira</taxon>
    </lineage>
</organism>
<feature type="repeat" description="FG-GAP" evidence="1">
    <location>
        <begin position="502"/>
        <end position="558"/>
    </location>
</feature>
<dbReference type="PANTHER" id="PTHR36220:SF1">
    <property type="entry name" value="GAMMA TUBULIN COMPLEX COMPONENT C-TERMINAL DOMAIN-CONTAINING PROTEIN"/>
    <property type="match status" value="1"/>
</dbReference>
<dbReference type="SUPFAM" id="SSF69322">
    <property type="entry name" value="Tricorn protease domain 2"/>
    <property type="match status" value="1"/>
</dbReference>
<dbReference type="InterPro" id="IPR013519">
    <property type="entry name" value="Int_alpha_beta-p"/>
</dbReference>
<sequence length="606" mass="64782">MHLRRARGWAETMATPANGWSDNTAPRDGTPDPGKKDPLRHVLKTASNRGRNRPDAFQFARAIVSCPCPGGPPVRHSLISVSPVQWANNSASAPMIASSKVTSIVFCHKPEVGATTRRDARIAQRLRLQRQRGRVIHLRPLLTIVSGNATTIVDSIADDPPKKGLRNLQSPVWWRDVFDGPSEQGLGFGYSVALNGQGTIAAVGAPDEFGNGAYRGQVQVVQNDGQSWQPMGSAVVGKDGDRLGSSLALSSDGRTMAVGANNRFVQVLRYDETRDEWAPVGDSLFEYKSGFSDRCSVSMSSDGSIVAVGIPDEARFSHSKGQVKVFKLEDGKWEQRGSAIEGKPDALYGWSIDLSSNGNVLAIGAPQNHYLDKDSHSGYVEVYKLKNGGDWSLWKKFVGKSPGDEFGRAISLSSDGLTLAIGATKNDDGGNDAGQVSVYRSDDSREWNQLGEHITSGEDRSYFGRSLQLSGNGNILVVGADGSNSGRGHVGIYKMNGVAWEQVGGQVIGQAAQDSFGFSVATSYDGKVVLAGAPFNSNSGHWSGQAVLLSTHGSSKPQEKPAQMFDQTYGQLGDAKEILDIRSGGSFVAKRTLLMGLIGSAAVLLM</sequence>
<keyword evidence="4" id="KW-1185">Reference proteome</keyword>
<comment type="caution">
    <text evidence="3">The sequence shown here is derived from an EMBL/GenBank/DDBJ whole genome shotgun (WGS) entry which is preliminary data.</text>
</comment>
<protein>
    <submittedName>
        <fullName evidence="3">Uncharacterized protein</fullName>
    </submittedName>
</protein>
<dbReference type="Proteomes" id="UP000266841">
    <property type="component" value="Unassembled WGS sequence"/>
</dbReference>